<reference evidence="1 2" key="1">
    <citation type="submission" date="2018-03" db="EMBL/GenBank/DDBJ databases">
        <title>Whole genome sequencing of Histamine producing bacteria.</title>
        <authorList>
            <person name="Butler K."/>
        </authorList>
    </citation>
    <scope>NUCLEOTIDE SEQUENCE [LARGE SCALE GENOMIC DNA]</scope>
    <source>
        <strain evidence="1 2">DSM 19138</strain>
    </source>
</reference>
<evidence type="ECO:0000313" key="2">
    <source>
        <dbReference type="Proteomes" id="UP000241346"/>
    </source>
</evidence>
<dbReference type="EMBL" id="PYMB01000003">
    <property type="protein sequence ID" value="PSW13230.1"/>
    <property type="molecule type" value="Genomic_DNA"/>
</dbReference>
<accession>A0A2T3NF97</accession>
<dbReference type="RefSeq" id="WP_107298055.1">
    <property type="nucleotide sequence ID" value="NZ_PYMB01000003.1"/>
</dbReference>
<proteinExistence type="predicted"/>
<evidence type="ECO:0008006" key="3">
    <source>
        <dbReference type="Google" id="ProtNLM"/>
    </source>
</evidence>
<gene>
    <name evidence="1" type="ORF">C9J01_10265</name>
</gene>
<name>A0A2T3NF97_9GAMM</name>
<dbReference type="PROSITE" id="PS51257">
    <property type="entry name" value="PROKAR_LIPOPROTEIN"/>
    <property type="match status" value="1"/>
</dbReference>
<dbReference type="AlphaFoldDB" id="A0A2T3NF97"/>
<protein>
    <recommendedName>
        <fullName evidence="3">Lipoprotein</fullName>
    </recommendedName>
</protein>
<dbReference type="Proteomes" id="UP000241346">
    <property type="component" value="Unassembled WGS sequence"/>
</dbReference>
<organism evidence="1 2">
    <name type="scientific">Photobacterium rosenbergii</name>
    <dbReference type="NCBI Taxonomy" id="294936"/>
    <lineage>
        <taxon>Bacteria</taxon>
        <taxon>Pseudomonadati</taxon>
        <taxon>Pseudomonadota</taxon>
        <taxon>Gammaproteobacteria</taxon>
        <taxon>Vibrionales</taxon>
        <taxon>Vibrionaceae</taxon>
        <taxon>Photobacterium</taxon>
    </lineage>
</organism>
<evidence type="ECO:0000313" key="1">
    <source>
        <dbReference type="EMBL" id="PSW13230.1"/>
    </source>
</evidence>
<comment type="caution">
    <text evidence="1">The sequence shown here is derived from an EMBL/GenBank/DDBJ whole genome shotgun (WGS) entry which is preliminary data.</text>
</comment>
<sequence length="183" mass="20115">MRALIIAVVSALVLSGCQTTPEKPDMPEQIARHLASVAGGAKRCFNEGIFSPEYAAQAQRSVVYLANTWNMTPEVGALYNETFNHYLTVQATPEQLADGCRKFKFEIANRNNEAASHYNQMQVNAQRQHEMKKAHVQAAKEANAARTSMLGGSVQCKKVGSISGEVRTYNAFACPVGWYPAQF</sequence>